<dbReference type="PANTHER" id="PTHR11567">
    <property type="entry name" value="ACID PHOSPHATASE-RELATED"/>
    <property type="match status" value="1"/>
</dbReference>
<comment type="similarity">
    <text evidence="1">Belongs to the histidine acid phosphatase family.</text>
</comment>
<accession>A0A2G9UZG0</accession>
<keyword evidence="3" id="KW-1185">Reference proteome</keyword>
<dbReference type="InterPro" id="IPR000560">
    <property type="entry name" value="His_Pase_clade-2"/>
</dbReference>
<dbReference type="SUPFAM" id="SSF53254">
    <property type="entry name" value="Phosphoglycerate mutase-like"/>
    <property type="match status" value="1"/>
</dbReference>
<evidence type="ECO:0000256" key="1">
    <source>
        <dbReference type="ARBA" id="ARBA00005375"/>
    </source>
</evidence>
<evidence type="ECO:0000313" key="3">
    <source>
        <dbReference type="Proteomes" id="UP000230423"/>
    </source>
</evidence>
<dbReference type="InterPro" id="IPR029033">
    <property type="entry name" value="His_PPase_superfam"/>
</dbReference>
<sequence length="97" mass="10816">MEFLGDFGEQDDTETIMLRGGALLKEILTNFQTVDKPAYVKYYAYSAHDQTVAAVLRTLGAKLKLIGHDNPQYAATLVFELWSGANGYYVKVSKYAT</sequence>
<dbReference type="OrthoDB" id="258392at2759"/>
<organism evidence="2 3">
    <name type="scientific">Teladorsagia circumcincta</name>
    <name type="common">Brown stomach worm</name>
    <name type="synonym">Ostertagia circumcincta</name>
    <dbReference type="NCBI Taxonomy" id="45464"/>
    <lineage>
        <taxon>Eukaryota</taxon>
        <taxon>Metazoa</taxon>
        <taxon>Ecdysozoa</taxon>
        <taxon>Nematoda</taxon>
        <taxon>Chromadorea</taxon>
        <taxon>Rhabditida</taxon>
        <taxon>Rhabditina</taxon>
        <taxon>Rhabditomorpha</taxon>
        <taxon>Strongyloidea</taxon>
        <taxon>Trichostrongylidae</taxon>
        <taxon>Teladorsagia</taxon>
    </lineage>
</organism>
<dbReference type="Gene3D" id="3.40.50.1240">
    <property type="entry name" value="Phosphoglycerate mutase-like"/>
    <property type="match status" value="1"/>
</dbReference>
<dbReference type="EMBL" id="KZ345123">
    <property type="protein sequence ID" value="PIO75614.1"/>
    <property type="molecule type" value="Genomic_DNA"/>
</dbReference>
<dbReference type="InterPro" id="IPR050645">
    <property type="entry name" value="Histidine_acid_phosphatase"/>
</dbReference>
<dbReference type="GO" id="GO:0016791">
    <property type="term" value="F:phosphatase activity"/>
    <property type="evidence" value="ECO:0007669"/>
    <property type="project" value="TreeGrafter"/>
</dbReference>
<gene>
    <name evidence="2" type="ORF">TELCIR_02345</name>
</gene>
<dbReference type="PANTHER" id="PTHR11567:SF210">
    <property type="entry name" value="ACID PHOSPHATASE 5-RELATED"/>
    <property type="match status" value="1"/>
</dbReference>
<dbReference type="AlphaFoldDB" id="A0A2G9UZG0"/>
<protein>
    <recommendedName>
        <fullName evidence="4">Histidine acid phosphatase</fullName>
    </recommendedName>
</protein>
<dbReference type="CDD" id="cd07061">
    <property type="entry name" value="HP_HAP_like"/>
    <property type="match status" value="1"/>
</dbReference>
<evidence type="ECO:0008006" key="4">
    <source>
        <dbReference type="Google" id="ProtNLM"/>
    </source>
</evidence>
<proteinExistence type="inferred from homology"/>
<dbReference type="Pfam" id="PF00328">
    <property type="entry name" value="His_Phos_2"/>
    <property type="match status" value="1"/>
</dbReference>
<dbReference type="Proteomes" id="UP000230423">
    <property type="component" value="Unassembled WGS sequence"/>
</dbReference>
<reference evidence="2 3" key="1">
    <citation type="submission" date="2015-09" db="EMBL/GenBank/DDBJ databases">
        <title>Draft genome of the parasitic nematode Teladorsagia circumcincta isolate WARC Sus (inbred).</title>
        <authorList>
            <person name="Mitreva M."/>
        </authorList>
    </citation>
    <scope>NUCLEOTIDE SEQUENCE [LARGE SCALE GENOMIC DNA]</scope>
    <source>
        <strain evidence="2 3">S</strain>
    </source>
</reference>
<name>A0A2G9UZG0_TELCI</name>
<evidence type="ECO:0000313" key="2">
    <source>
        <dbReference type="EMBL" id="PIO75614.1"/>
    </source>
</evidence>